<evidence type="ECO:0000313" key="2">
    <source>
        <dbReference type="EMBL" id="OSJ33479.1"/>
    </source>
</evidence>
<evidence type="ECO:0000256" key="1">
    <source>
        <dbReference type="SAM" id="MobiDB-lite"/>
    </source>
</evidence>
<feature type="compositionally biased region" description="Basic and acidic residues" evidence="1">
    <location>
        <begin position="125"/>
        <end position="141"/>
    </location>
</feature>
<dbReference type="Proteomes" id="UP000193335">
    <property type="component" value="Unassembled WGS sequence"/>
</dbReference>
<name>A0A1Y2JQA9_BRAJP</name>
<feature type="region of interest" description="Disordered" evidence="1">
    <location>
        <begin position="121"/>
        <end position="148"/>
    </location>
</feature>
<reference evidence="2 3" key="1">
    <citation type="submission" date="2017-03" db="EMBL/GenBank/DDBJ databases">
        <title>Whole genome sequences of fourteen strains of Bradyrhizobium canariense and one strain of Bradyrhizobium japonicum isolated from Lupinus (Papilionoideae: Genisteae) species in Algeria.</title>
        <authorList>
            <person name="Crovadore J."/>
            <person name="Chekireb D."/>
            <person name="Brachmann A."/>
            <person name="Chablais R."/>
            <person name="Cochard B."/>
            <person name="Lefort F."/>
        </authorList>
    </citation>
    <scope>NUCLEOTIDE SEQUENCE [LARGE SCALE GENOMIC DNA]</scope>
    <source>
        <strain evidence="2 3">UBMA197</strain>
    </source>
</reference>
<proteinExistence type="predicted"/>
<dbReference type="EMBL" id="NAFL01000241">
    <property type="protein sequence ID" value="OSJ33479.1"/>
    <property type="molecule type" value="Genomic_DNA"/>
</dbReference>
<evidence type="ECO:0000313" key="3">
    <source>
        <dbReference type="Proteomes" id="UP000193335"/>
    </source>
</evidence>
<comment type="caution">
    <text evidence="2">The sequence shown here is derived from an EMBL/GenBank/DDBJ whole genome shotgun (WGS) entry which is preliminary data.</text>
</comment>
<protein>
    <submittedName>
        <fullName evidence="2">Uncharacterized protein</fullName>
    </submittedName>
</protein>
<dbReference type="AlphaFoldDB" id="A0A1Y2JQA9"/>
<accession>A0A1Y2JQA9</accession>
<gene>
    <name evidence="2" type="ORF">BSZ19_15645</name>
</gene>
<sequence length="164" mass="17004">MPGLKGGDPSKVIRLFALGVAGLVALGAVAALGRSAAPVASATVAPEIVSYPVVSGTKGDRLLAAQKEDVALAVSAAATIDPKPTPEVVVATPAPQAKAKPKEPAFIPRHWHDNAASGYQIRKRSTAESKDAQSRAIERPKQSCSQDGLSPLLRKLNLQPNCEL</sequence>
<organism evidence="2 3">
    <name type="scientific">Bradyrhizobium japonicum</name>
    <dbReference type="NCBI Taxonomy" id="375"/>
    <lineage>
        <taxon>Bacteria</taxon>
        <taxon>Pseudomonadati</taxon>
        <taxon>Pseudomonadota</taxon>
        <taxon>Alphaproteobacteria</taxon>
        <taxon>Hyphomicrobiales</taxon>
        <taxon>Nitrobacteraceae</taxon>
        <taxon>Bradyrhizobium</taxon>
    </lineage>
</organism>